<dbReference type="EMBL" id="MCGH01000002">
    <property type="protein sequence ID" value="ODM05518.1"/>
    <property type="molecule type" value="Genomic_DNA"/>
</dbReference>
<protein>
    <submittedName>
        <fullName evidence="3">PGL/p-HBAD biosynthesis glycosyltransferase</fullName>
        <ecNumber evidence="3">2.4.1.-</ecNumber>
    </submittedName>
</protein>
<gene>
    <name evidence="3" type="ORF">BEI61_01407</name>
</gene>
<sequence>MAHLFFSIVVVSLNPGDKLFSTLQSILDQDYGNFEIIIKDGGSTDGSVQRLFGEGTERKIPADSRIRFFQEPDSGIYDGMNQAVQKVQGQYVLFLNCGDRFFNRSVLSDAASFIEKQESTEVVRGRSYIFYGDQFNQQQNSPVHSAPVMNDFTCYRNVPCHQVCFYDAQLFAQRGYDTDYRVRADYEHFLYCIYDKNARAVYMPVTVAFYEGGGFSETKENRKRSALEHKVITRYYQGWGKSTWFAFLMLVSLAPLRTWIAENPALAGVYNKVKSAVYGRRK</sequence>
<dbReference type="Gene3D" id="3.90.550.10">
    <property type="entry name" value="Spore Coat Polysaccharide Biosynthesis Protein SpsA, Chain A"/>
    <property type="match status" value="1"/>
</dbReference>
<evidence type="ECO:0000313" key="3">
    <source>
        <dbReference type="EMBL" id="ODM05518.1"/>
    </source>
</evidence>
<proteinExistence type="inferred from homology"/>
<feature type="domain" description="Glycosyltransferase 2-like" evidence="2">
    <location>
        <begin position="7"/>
        <end position="142"/>
    </location>
</feature>
<reference evidence="3 4" key="1">
    <citation type="submission" date="2016-07" db="EMBL/GenBank/DDBJ databases">
        <title>Characterization of isolates of Eisenbergiella tayi derived from blood cultures, using whole genome sequencing.</title>
        <authorList>
            <person name="Burdz T."/>
            <person name="Wiebe D."/>
            <person name="Huynh C."/>
            <person name="Bernard K."/>
        </authorList>
    </citation>
    <scope>NUCLEOTIDE SEQUENCE [LARGE SCALE GENOMIC DNA]</scope>
    <source>
        <strain evidence="3 4">NML 110608</strain>
    </source>
</reference>
<dbReference type="SUPFAM" id="SSF53448">
    <property type="entry name" value="Nucleotide-diphospho-sugar transferases"/>
    <property type="match status" value="1"/>
</dbReference>
<comment type="similarity">
    <text evidence="1">Belongs to the glycosyltransferase 2 family.</text>
</comment>
<keyword evidence="3" id="KW-0808">Transferase</keyword>
<evidence type="ECO:0000313" key="4">
    <source>
        <dbReference type="Proteomes" id="UP000094067"/>
    </source>
</evidence>
<accession>A0A1E3A9W8</accession>
<dbReference type="EC" id="2.4.1.-" evidence="3"/>
<evidence type="ECO:0000256" key="1">
    <source>
        <dbReference type="ARBA" id="ARBA00006739"/>
    </source>
</evidence>
<dbReference type="Proteomes" id="UP000094067">
    <property type="component" value="Unassembled WGS sequence"/>
</dbReference>
<comment type="caution">
    <text evidence="3">The sequence shown here is derived from an EMBL/GenBank/DDBJ whole genome shotgun (WGS) entry which is preliminary data.</text>
</comment>
<dbReference type="RefSeq" id="WP_069151741.1">
    <property type="nucleotide sequence ID" value="NZ_MCGH01000002.1"/>
</dbReference>
<keyword evidence="3" id="KW-0328">Glycosyltransferase</keyword>
<dbReference type="GO" id="GO:0016757">
    <property type="term" value="F:glycosyltransferase activity"/>
    <property type="evidence" value="ECO:0007669"/>
    <property type="project" value="UniProtKB-KW"/>
</dbReference>
<dbReference type="Pfam" id="PF00535">
    <property type="entry name" value="Glycos_transf_2"/>
    <property type="match status" value="1"/>
</dbReference>
<dbReference type="PANTHER" id="PTHR43685">
    <property type="entry name" value="GLYCOSYLTRANSFERASE"/>
    <property type="match status" value="1"/>
</dbReference>
<dbReference type="InterPro" id="IPR029044">
    <property type="entry name" value="Nucleotide-diphossugar_trans"/>
</dbReference>
<dbReference type="InterPro" id="IPR050834">
    <property type="entry name" value="Glycosyltransf_2"/>
</dbReference>
<dbReference type="AlphaFoldDB" id="A0A1E3A9W8"/>
<dbReference type="InterPro" id="IPR001173">
    <property type="entry name" value="Glyco_trans_2-like"/>
</dbReference>
<name>A0A1E3A9W8_9FIRM</name>
<evidence type="ECO:0000259" key="2">
    <source>
        <dbReference type="Pfam" id="PF00535"/>
    </source>
</evidence>
<dbReference type="PANTHER" id="PTHR43685:SF11">
    <property type="entry name" value="GLYCOSYLTRANSFERASE TAGX-RELATED"/>
    <property type="match status" value="1"/>
</dbReference>
<dbReference type="PATRIC" id="fig|1432052.4.peg.1581"/>
<organism evidence="3 4">
    <name type="scientific">Eisenbergiella tayi</name>
    <dbReference type="NCBI Taxonomy" id="1432052"/>
    <lineage>
        <taxon>Bacteria</taxon>
        <taxon>Bacillati</taxon>
        <taxon>Bacillota</taxon>
        <taxon>Clostridia</taxon>
        <taxon>Lachnospirales</taxon>
        <taxon>Lachnospiraceae</taxon>
        <taxon>Eisenbergiella</taxon>
    </lineage>
</organism>